<dbReference type="Proteomes" id="UP000318437">
    <property type="component" value="Unassembled WGS sequence"/>
</dbReference>
<evidence type="ECO:0000313" key="1">
    <source>
        <dbReference type="EMBL" id="TWU24742.1"/>
    </source>
</evidence>
<proteinExistence type="predicted"/>
<dbReference type="EMBL" id="SJPS01000005">
    <property type="protein sequence ID" value="TWU24742.1"/>
    <property type="molecule type" value="Genomic_DNA"/>
</dbReference>
<comment type="caution">
    <text evidence="1">The sequence shown here is derived from an EMBL/GenBank/DDBJ whole genome shotgun (WGS) entry which is preliminary data.</text>
</comment>
<keyword evidence="2" id="KW-1185">Reference proteome</keyword>
<dbReference type="AlphaFoldDB" id="A0A5C6CK26"/>
<accession>A0A5C6CK26</accession>
<name>A0A5C6CK26_9BACT</name>
<reference evidence="1 2" key="1">
    <citation type="submission" date="2019-02" db="EMBL/GenBank/DDBJ databases">
        <title>Deep-cultivation of Planctomycetes and their phenomic and genomic characterization uncovers novel biology.</title>
        <authorList>
            <person name="Wiegand S."/>
            <person name="Jogler M."/>
            <person name="Boedeker C."/>
            <person name="Pinto D."/>
            <person name="Vollmers J."/>
            <person name="Rivas-Marin E."/>
            <person name="Kohn T."/>
            <person name="Peeters S.H."/>
            <person name="Heuer A."/>
            <person name="Rast P."/>
            <person name="Oberbeckmann S."/>
            <person name="Bunk B."/>
            <person name="Jeske O."/>
            <person name="Meyerdierks A."/>
            <person name="Storesund J.E."/>
            <person name="Kallscheuer N."/>
            <person name="Luecker S."/>
            <person name="Lage O.M."/>
            <person name="Pohl T."/>
            <person name="Merkel B.J."/>
            <person name="Hornburger P."/>
            <person name="Mueller R.-W."/>
            <person name="Bruemmer F."/>
            <person name="Labrenz M."/>
            <person name="Spormann A.M."/>
            <person name="Op Den Camp H."/>
            <person name="Overmann J."/>
            <person name="Amann R."/>
            <person name="Jetten M.S.M."/>
            <person name="Mascher T."/>
            <person name="Medema M.H."/>
            <person name="Devos D.P."/>
            <person name="Kaster A.-K."/>
            <person name="Ovreas L."/>
            <person name="Rohde M."/>
            <person name="Galperin M.Y."/>
            <person name="Jogler C."/>
        </authorList>
    </citation>
    <scope>NUCLEOTIDE SEQUENCE [LARGE SCALE GENOMIC DNA]</scope>
    <source>
        <strain evidence="1 2">Pla144</strain>
    </source>
</reference>
<protein>
    <submittedName>
        <fullName evidence="1">Uncharacterized protein</fullName>
    </submittedName>
</protein>
<gene>
    <name evidence="1" type="ORF">Pla144_36280</name>
</gene>
<organism evidence="1 2">
    <name type="scientific">Bythopirellula polymerisocia</name>
    <dbReference type="NCBI Taxonomy" id="2528003"/>
    <lineage>
        <taxon>Bacteria</taxon>
        <taxon>Pseudomonadati</taxon>
        <taxon>Planctomycetota</taxon>
        <taxon>Planctomycetia</taxon>
        <taxon>Pirellulales</taxon>
        <taxon>Lacipirellulaceae</taxon>
        <taxon>Bythopirellula</taxon>
    </lineage>
</organism>
<sequence length="282" mass="30672">MANFHSIDLVDFLDSPLDAPAPQPAAVVAELDRALGAEDVDAMAPVEDAVAPEPEGAPERLTAPEEIPVSHALRWNPSSTGEHSPEVVQRYREYMAAAISLVDEEQAIKDERADYLASAYTTTFEQAEQAAAAIKERLQAWTISAAKCYASKFELAKSAMADFTRIESEHVDAVQAAIAGVIANWAEQGIDGRAFSPVPGMPNDAAMEFQAKRELPVLKATQAMMEARDEANTNKSLSQLGERDFITAPRFTWPNVEDATETRIASFVGLLESPARQQVELN</sequence>
<dbReference type="RefSeq" id="WP_146451957.1">
    <property type="nucleotide sequence ID" value="NZ_SJPS01000005.1"/>
</dbReference>
<evidence type="ECO:0000313" key="2">
    <source>
        <dbReference type="Proteomes" id="UP000318437"/>
    </source>
</evidence>